<comment type="caution">
    <text evidence="16">The sequence shown here is derived from an EMBL/GenBank/DDBJ whole genome shotgun (WGS) entry which is preliminary data.</text>
</comment>
<dbReference type="Gene3D" id="2.60.260.20">
    <property type="entry name" value="Urease metallochaperone UreE, N-terminal domain"/>
    <property type="match status" value="2"/>
</dbReference>
<keyword evidence="8 12" id="KW-0143">Chaperone</keyword>
<dbReference type="GO" id="GO:0051082">
    <property type="term" value="F:unfolded protein binding"/>
    <property type="evidence" value="ECO:0007669"/>
    <property type="project" value="UniProtKB-UniRule"/>
</dbReference>
<dbReference type="FunFam" id="1.10.287.110:FF:000034">
    <property type="entry name" value="Chaperone protein DnaJ"/>
    <property type="match status" value="1"/>
</dbReference>
<evidence type="ECO:0000259" key="14">
    <source>
        <dbReference type="PROSITE" id="PS50076"/>
    </source>
</evidence>
<evidence type="ECO:0000256" key="10">
    <source>
        <dbReference type="ARBA" id="ARBA00061004"/>
    </source>
</evidence>
<dbReference type="InterPro" id="IPR001305">
    <property type="entry name" value="HSP_DnaJ_Cys-rich_dom"/>
</dbReference>
<evidence type="ECO:0000256" key="13">
    <source>
        <dbReference type="PROSITE-ProRule" id="PRU00546"/>
    </source>
</evidence>
<feature type="zinc finger region" description="CR-type" evidence="13">
    <location>
        <begin position="130"/>
        <end position="208"/>
    </location>
</feature>
<dbReference type="SUPFAM" id="SSF49493">
    <property type="entry name" value="HSP40/DnaJ peptide-binding domain"/>
    <property type="match status" value="2"/>
</dbReference>
<feature type="repeat" description="CXXCXGXG motif" evidence="12">
    <location>
        <begin position="160"/>
        <end position="167"/>
    </location>
</feature>
<evidence type="ECO:0000313" key="16">
    <source>
        <dbReference type="EMBL" id="GFH63016.1"/>
    </source>
</evidence>
<dbReference type="GO" id="GO:0006260">
    <property type="term" value="P:DNA replication"/>
    <property type="evidence" value="ECO:0007669"/>
    <property type="project" value="UniProtKB-KW"/>
</dbReference>
<dbReference type="InterPro" id="IPR002939">
    <property type="entry name" value="DnaJ_C"/>
</dbReference>
<dbReference type="InterPro" id="IPR036869">
    <property type="entry name" value="J_dom_sf"/>
</dbReference>
<feature type="binding site" evidence="12">
    <location>
        <position position="160"/>
    </location>
    <ligand>
        <name>Zn(2+)</name>
        <dbReference type="ChEBI" id="CHEBI:29105"/>
        <label>2</label>
    </ligand>
</feature>
<evidence type="ECO:0000256" key="2">
    <source>
        <dbReference type="ARBA" id="ARBA00022705"/>
    </source>
</evidence>
<dbReference type="FunFam" id="2.60.260.20:FF:000005">
    <property type="entry name" value="Chaperone protein dnaJ 1, mitochondrial"/>
    <property type="match status" value="1"/>
</dbReference>
<keyword evidence="6 12" id="KW-0862">Zinc</keyword>
<dbReference type="Proteomes" id="UP000505077">
    <property type="component" value="Unassembled WGS sequence"/>
</dbReference>
<evidence type="ECO:0000259" key="15">
    <source>
        <dbReference type="PROSITE" id="PS51188"/>
    </source>
</evidence>
<dbReference type="GO" id="GO:0005737">
    <property type="term" value="C:cytoplasm"/>
    <property type="evidence" value="ECO:0007669"/>
    <property type="project" value="UniProtKB-SubCell"/>
</dbReference>
<comment type="function">
    <text evidence="9 12">Participates actively in the response to hyperosmotic and heat shock by preventing the aggregation of stress-denatured proteins and by disaggregating proteins, also in an autonomous, DnaK-independent fashion. Unfolded proteins bind initially to DnaJ; upon interaction with the DnaJ-bound protein, DnaK hydrolyzes its bound ATP, resulting in the formation of a stable complex. GrpE releases ADP from DnaK; ATP binding to DnaK triggers the release of the substrate protein, thus completing the reaction cycle. Several rounds of ATP-dependent interactions between DnaJ, DnaK and GrpE are required for fully efficient folding. Also involved, together with DnaK and GrpE, in the DNA replication of plasmids through activation of initiation proteins.</text>
</comment>
<evidence type="ECO:0000256" key="1">
    <source>
        <dbReference type="ARBA" id="ARBA00022490"/>
    </source>
</evidence>
<dbReference type="CDD" id="cd10719">
    <property type="entry name" value="DnaJ_zf"/>
    <property type="match status" value="1"/>
</dbReference>
<dbReference type="PRINTS" id="PR00625">
    <property type="entry name" value="JDOMAIN"/>
</dbReference>
<evidence type="ECO:0000256" key="9">
    <source>
        <dbReference type="ARBA" id="ARBA00053423"/>
    </source>
</evidence>
<dbReference type="GO" id="GO:0031072">
    <property type="term" value="F:heat shock protein binding"/>
    <property type="evidence" value="ECO:0007669"/>
    <property type="project" value="InterPro"/>
</dbReference>
<dbReference type="PROSITE" id="PS51188">
    <property type="entry name" value="ZF_CR"/>
    <property type="match status" value="1"/>
</dbReference>
<dbReference type="CDD" id="cd10747">
    <property type="entry name" value="DnaJ_C"/>
    <property type="match status" value="1"/>
</dbReference>
<feature type="binding site" evidence="12">
    <location>
        <position position="182"/>
    </location>
    <ligand>
        <name>Zn(2+)</name>
        <dbReference type="ChEBI" id="CHEBI:29105"/>
        <label>2</label>
    </ligand>
</feature>
<feature type="binding site" evidence="12">
    <location>
        <position position="196"/>
    </location>
    <ligand>
        <name>Zn(2+)</name>
        <dbReference type="ChEBI" id="CHEBI:29105"/>
        <label>1</label>
    </ligand>
</feature>
<comment type="cofactor">
    <cofactor evidence="12">
        <name>Zn(2+)</name>
        <dbReference type="ChEBI" id="CHEBI:29105"/>
    </cofactor>
    <text evidence="12">Binds 2 Zn(2+) ions per monomer.</text>
</comment>
<sequence length="369" mass="40331">MNQRDYYEVLGVSKSADDDEIKLAYRKLALQYHPDHNPGDAEAERKFKEAAEAYDVLRDSDKRARYDRFGHAGVQGGGSGFGTTEDIFVHFSDIFGDLFGFSHSSRGPRAVSGDDLRYNLNITFAQAAKGDEIALRLPKRVTCPDCKGSGAAPGTKPETCRQCDGAGQVRRSQGFFQIAMPCPVCRGTGQMVAKPCPRCKGNGIVADTRELIVRVPAGVDTGTRLRVRGEGEPGHHSGPPGDLYVVLSVEPDKRYQREGQNLLCTETVTFVQAALGHEIDAPGIDGPLPLEIPKGTQSGSLLRLAGEGLPYPGQSRRGDMLVEIRVLTPTNLSEQQIELLREFERASEQRPLEKVKRAAKKIKKVIGLE</sequence>
<name>A0A6L2R635_9BACT</name>
<feature type="binding site" evidence="12">
    <location>
        <position position="163"/>
    </location>
    <ligand>
        <name>Zn(2+)</name>
        <dbReference type="ChEBI" id="CHEBI:29105"/>
        <label>2</label>
    </ligand>
</feature>
<dbReference type="InterPro" id="IPR036410">
    <property type="entry name" value="HSP_DnaJ_Cys-rich_dom_sf"/>
</dbReference>
<keyword evidence="1 12" id="KW-0963">Cytoplasm</keyword>
<dbReference type="AlphaFoldDB" id="A0A6L2R635"/>
<dbReference type="CDD" id="cd06257">
    <property type="entry name" value="DnaJ"/>
    <property type="match status" value="1"/>
</dbReference>
<dbReference type="PANTHER" id="PTHR43096:SF48">
    <property type="entry name" value="CHAPERONE PROTEIN DNAJ"/>
    <property type="match status" value="1"/>
</dbReference>
<evidence type="ECO:0000256" key="11">
    <source>
        <dbReference type="ARBA" id="ARBA00067609"/>
    </source>
</evidence>
<reference evidence="16 17" key="1">
    <citation type="journal article" date="2020" name="ISME J.">
        <title>Parallel Reductive Genome Evolution in Desulfovibrio Ectosymbionts Independently Acquired by Trichonympha Protists in the Termite Gut.</title>
        <authorList>
            <person name="Takeuchi M."/>
            <person name="Kuwahara H."/>
            <person name="Murakami T."/>
            <person name="Takahashi K."/>
            <person name="Kajitani R."/>
            <person name="Toyoda A."/>
            <person name="Itoh T."/>
            <person name="Ohkuma M."/>
            <person name="Hongoh Y."/>
        </authorList>
    </citation>
    <scope>NUCLEOTIDE SEQUENCE [LARGE SCALE GENOMIC DNA]</scope>
    <source>
        <strain evidence="16">ZnDsv-02</strain>
    </source>
</reference>
<dbReference type="GO" id="GO:0005524">
    <property type="term" value="F:ATP binding"/>
    <property type="evidence" value="ECO:0007669"/>
    <property type="project" value="InterPro"/>
</dbReference>
<keyword evidence="2 12" id="KW-0235">DNA replication</keyword>
<comment type="subunit">
    <text evidence="12">Homodimer.</text>
</comment>
<evidence type="ECO:0000256" key="3">
    <source>
        <dbReference type="ARBA" id="ARBA00022723"/>
    </source>
</evidence>
<dbReference type="Gene3D" id="2.10.230.10">
    <property type="entry name" value="Heat shock protein DnaJ, cysteine-rich domain"/>
    <property type="match status" value="1"/>
</dbReference>
<dbReference type="GO" id="GO:0008270">
    <property type="term" value="F:zinc ion binding"/>
    <property type="evidence" value="ECO:0007669"/>
    <property type="project" value="UniProtKB-UniRule"/>
</dbReference>
<accession>A0A6L2R635</accession>
<dbReference type="Pfam" id="PF00226">
    <property type="entry name" value="DnaJ"/>
    <property type="match status" value="1"/>
</dbReference>
<feature type="repeat" description="CXXCXGXG motif" evidence="12">
    <location>
        <begin position="196"/>
        <end position="203"/>
    </location>
</feature>
<comment type="similarity">
    <text evidence="10 12">Belongs to the DnaJ family.</text>
</comment>
<evidence type="ECO:0000313" key="17">
    <source>
        <dbReference type="Proteomes" id="UP000505077"/>
    </source>
</evidence>
<dbReference type="SMART" id="SM00271">
    <property type="entry name" value="DnaJ"/>
    <property type="match status" value="1"/>
</dbReference>
<dbReference type="SUPFAM" id="SSF46565">
    <property type="entry name" value="Chaperone J-domain"/>
    <property type="match status" value="1"/>
</dbReference>
<protein>
    <recommendedName>
        <fullName evidence="11 12">Chaperone protein DnaJ</fullName>
    </recommendedName>
</protein>
<evidence type="ECO:0000256" key="7">
    <source>
        <dbReference type="ARBA" id="ARBA00023016"/>
    </source>
</evidence>
<comment type="domain">
    <text evidence="12">The J domain is necessary and sufficient to stimulate DnaK ATPase activity. Zinc center 1 plays an important role in the autonomous, DnaK-independent chaperone activity of DnaJ. Zinc center 2 is essential for interaction with DnaK and for DnaJ activity.</text>
</comment>
<dbReference type="GO" id="GO:0042026">
    <property type="term" value="P:protein refolding"/>
    <property type="evidence" value="ECO:0007669"/>
    <property type="project" value="TreeGrafter"/>
</dbReference>
<feature type="repeat" description="CXXCXGXG motif" evidence="12">
    <location>
        <begin position="143"/>
        <end position="150"/>
    </location>
</feature>
<keyword evidence="3 12" id="KW-0479">Metal-binding</keyword>
<dbReference type="PROSITE" id="PS00636">
    <property type="entry name" value="DNAJ_1"/>
    <property type="match status" value="1"/>
</dbReference>
<evidence type="ECO:0000256" key="12">
    <source>
        <dbReference type="HAMAP-Rule" id="MF_01152"/>
    </source>
</evidence>
<dbReference type="Gene3D" id="1.10.287.110">
    <property type="entry name" value="DnaJ domain"/>
    <property type="match status" value="1"/>
</dbReference>
<feature type="binding site" evidence="12">
    <location>
        <position position="185"/>
    </location>
    <ligand>
        <name>Zn(2+)</name>
        <dbReference type="ChEBI" id="CHEBI:29105"/>
        <label>2</label>
    </ligand>
</feature>
<evidence type="ECO:0000256" key="8">
    <source>
        <dbReference type="ARBA" id="ARBA00023186"/>
    </source>
</evidence>
<evidence type="ECO:0000256" key="6">
    <source>
        <dbReference type="ARBA" id="ARBA00022833"/>
    </source>
</evidence>
<feature type="binding site" evidence="12">
    <location>
        <position position="143"/>
    </location>
    <ligand>
        <name>Zn(2+)</name>
        <dbReference type="ChEBI" id="CHEBI:29105"/>
        <label>1</label>
    </ligand>
</feature>
<evidence type="ECO:0000256" key="5">
    <source>
        <dbReference type="ARBA" id="ARBA00022771"/>
    </source>
</evidence>
<feature type="domain" description="CR-type" evidence="15">
    <location>
        <begin position="130"/>
        <end position="208"/>
    </location>
</feature>
<comment type="subcellular location">
    <subcellularLocation>
        <location evidence="12">Cytoplasm</location>
    </subcellularLocation>
</comment>
<keyword evidence="4 12" id="KW-0677">Repeat</keyword>
<dbReference type="PANTHER" id="PTHR43096">
    <property type="entry name" value="DNAJ HOMOLOG 1, MITOCHONDRIAL-RELATED"/>
    <property type="match status" value="1"/>
</dbReference>
<dbReference type="FunFam" id="2.10.230.10:FF:000002">
    <property type="entry name" value="Molecular chaperone DnaJ"/>
    <property type="match status" value="1"/>
</dbReference>
<proteinExistence type="inferred from homology"/>
<dbReference type="NCBIfam" id="NF010894">
    <property type="entry name" value="PRK14301.1"/>
    <property type="match status" value="1"/>
</dbReference>
<feature type="repeat" description="CXXCXGXG motif" evidence="12">
    <location>
        <begin position="182"/>
        <end position="189"/>
    </location>
</feature>
<dbReference type="HAMAP" id="MF_01152">
    <property type="entry name" value="DnaJ"/>
    <property type="match status" value="1"/>
</dbReference>
<feature type="binding site" evidence="12">
    <location>
        <position position="146"/>
    </location>
    <ligand>
        <name>Zn(2+)</name>
        <dbReference type="ChEBI" id="CHEBI:29105"/>
        <label>1</label>
    </ligand>
</feature>
<dbReference type="NCBIfam" id="TIGR02349">
    <property type="entry name" value="DnaJ_bact"/>
    <property type="match status" value="1"/>
</dbReference>
<gene>
    <name evidence="12 16" type="primary">dnaJ</name>
    <name evidence="16" type="ORF">ZNDK_0787</name>
</gene>
<feature type="binding site" evidence="12">
    <location>
        <position position="199"/>
    </location>
    <ligand>
        <name>Zn(2+)</name>
        <dbReference type="ChEBI" id="CHEBI:29105"/>
        <label>1</label>
    </ligand>
</feature>
<dbReference type="GO" id="GO:0009408">
    <property type="term" value="P:response to heat"/>
    <property type="evidence" value="ECO:0007669"/>
    <property type="project" value="InterPro"/>
</dbReference>
<evidence type="ECO:0000256" key="4">
    <source>
        <dbReference type="ARBA" id="ARBA00022737"/>
    </source>
</evidence>
<dbReference type="PROSITE" id="PS50076">
    <property type="entry name" value="DNAJ_2"/>
    <property type="match status" value="1"/>
</dbReference>
<dbReference type="EMBL" id="BLLL01000007">
    <property type="protein sequence ID" value="GFH63016.1"/>
    <property type="molecule type" value="Genomic_DNA"/>
</dbReference>
<dbReference type="InterPro" id="IPR008971">
    <property type="entry name" value="HSP40/DnaJ_pept-bd"/>
</dbReference>
<dbReference type="NCBIfam" id="NF008035">
    <property type="entry name" value="PRK10767.1"/>
    <property type="match status" value="1"/>
</dbReference>
<dbReference type="Pfam" id="PF00684">
    <property type="entry name" value="DnaJ_CXXCXGXG"/>
    <property type="match status" value="1"/>
</dbReference>
<dbReference type="Pfam" id="PF01556">
    <property type="entry name" value="DnaJ_C"/>
    <property type="match status" value="1"/>
</dbReference>
<dbReference type="InterPro" id="IPR001623">
    <property type="entry name" value="DnaJ_domain"/>
</dbReference>
<organism evidence="16 17">
    <name type="scientific">Candidatus Desulfovibrio kirbyi</name>
    <dbReference type="NCBI Taxonomy" id="2696086"/>
    <lineage>
        <taxon>Bacteria</taxon>
        <taxon>Pseudomonadati</taxon>
        <taxon>Thermodesulfobacteriota</taxon>
        <taxon>Desulfovibrionia</taxon>
        <taxon>Desulfovibrionales</taxon>
        <taxon>Desulfovibrionaceae</taxon>
        <taxon>Desulfovibrio</taxon>
    </lineage>
</organism>
<feature type="domain" description="J" evidence="14">
    <location>
        <begin position="5"/>
        <end position="70"/>
    </location>
</feature>
<dbReference type="InterPro" id="IPR018253">
    <property type="entry name" value="DnaJ_domain_CS"/>
</dbReference>
<dbReference type="SUPFAM" id="SSF57938">
    <property type="entry name" value="DnaJ/Hsp40 cysteine-rich domain"/>
    <property type="match status" value="1"/>
</dbReference>
<keyword evidence="5 12" id="KW-0863">Zinc-finger</keyword>
<keyword evidence="7 12" id="KW-0346">Stress response</keyword>
<dbReference type="InterPro" id="IPR012724">
    <property type="entry name" value="DnaJ"/>
</dbReference>